<evidence type="ECO:0000313" key="2">
    <source>
        <dbReference type="Proteomes" id="UP001247805"/>
    </source>
</evidence>
<evidence type="ECO:0008006" key="3">
    <source>
        <dbReference type="Google" id="ProtNLM"/>
    </source>
</evidence>
<gene>
    <name evidence="1" type="ORF">RS130_01545</name>
</gene>
<proteinExistence type="predicted"/>
<dbReference type="Proteomes" id="UP001247805">
    <property type="component" value="Unassembled WGS sequence"/>
</dbReference>
<dbReference type="RefSeq" id="WP_316024489.1">
    <property type="nucleotide sequence ID" value="NZ_JAWDIO010000002.1"/>
</dbReference>
<protein>
    <recommendedName>
        <fullName evidence="3">Virion structural protein</fullName>
    </recommendedName>
</protein>
<evidence type="ECO:0000313" key="1">
    <source>
        <dbReference type="EMBL" id="MDU0352781.1"/>
    </source>
</evidence>
<dbReference type="EMBL" id="JAWDIO010000002">
    <property type="protein sequence ID" value="MDU0352781.1"/>
    <property type="molecule type" value="Genomic_DNA"/>
</dbReference>
<accession>A0ABU3SRY8</accession>
<organism evidence="1 2">
    <name type="scientific">Paraglaciecola aquimarina</name>
    <dbReference type="NCBI Taxonomy" id="1235557"/>
    <lineage>
        <taxon>Bacteria</taxon>
        <taxon>Pseudomonadati</taxon>
        <taxon>Pseudomonadota</taxon>
        <taxon>Gammaproteobacteria</taxon>
        <taxon>Alteromonadales</taxon>
        <taxon>Alteromonadaceae</taxon>
        <taxon>Paraglaciecola</taxon>
    </lineage>
</organism>
<comment type="caution">
    <text evidence="1">The sequence shown here is derived from an EMBL/GenBank/DDBJ whole genome shotgun (WGS) entry which is preliminary data.</text>
</comment>
<name>A0ABU3SRY8_9ALTE</name>
<keyword evidence="2" id="KW-1185">Reference proteome</keyword>
<reference evidence="1 2" key="1">
    <citation type="submission" date="2023-10" db="EMBL/GenBank/DDBJ databases">
        <title>Glaciecola aquimarina strain GGW-M5 nov., isolated from a coastal seawater.</title>
        <authorList>
            <person name="Bayburt H."/>
            <person name="Kim J.M."/>
            <person name="Choi B.J."/>
            <person name="Jeon C.O."/>
        </authorList>
    </citation>
    <scope>NUCLEOTIDE SEQUENCE [LARGE SCALE GENOMIC DNA]</scope>
    <source>
        <strain evidence="1 2">KCTC 32108</strain>
    </source>
</reference>
<sequence length="159" mass="17827">MQNFTGFFNDTGVASSRTITIPIGQQGIEDVIEWLPSNNLATVEVLKHTKSPLIFTQVPSENNWDPTMREVVIKTRFAPNIDGSNSLVNVADISDFTFGQGNDSWAITDWILKVEDNLGNPKEFVTADTDTIVDIITWTNITTNKIVISKGRWGYIHKR</sequence>